<evidence type="ECO:0000256" key="5">
    <source>
        <dbReference type="ARBA" id="ARBA00022840"/>
    </source>
</evidence>
<keyword evidence="4 9" id="KW-0378">Hydrolase</keyword>
<dbReference type="Proteomes" id="UP000053801">
    <property type="component" value="Chromosome"/>
</dbReference>
<reference evidence="11 12" key="2">
    <citation type="journal article" date="2014" name="Pathogens">
        <title>Comparative Genomics Identifies a Potential Marker of Human-Virulent Anaplasma phagocytophilum.</title>
        <authorList>
            <person name="Al-Khedery B."/>
            <person name="Barbet A.F."/>
        </authorList>
    </citation>
    <scope>NUCLEOTIDE SEQUENCE [LARGE SCALE GENOMIC DNA]</scope>
    <source>
        <strain evidence="11 12">Norway variant2</strain>
    </source>
</reference>
<comment type="domain">
    <text evidence="9">Has 3 domains, the large (RuvB-L) and small ATPase (RuvB-S) domains and the C-terminal head (RuvB-H) domain. The head domain binds DNA, while the ATPase domains jointly bind ATP, ADP or are empty depending on the state of the subunit in the translocation cycle. During a single DNA translocation step the structure of each domain remains the same, but their relative positions change.</text>
</comment>
<comment type="subcellular location">
    <subcellularLocation>
        <location evidence="9">Cytoplasm</location>
    </subcellularLocation>
</comment>
<dbReference type="InterPro" id="IPR008824">
    <property type="entry name" value="RuvB-like_N"/>
</dbReference>
<dbReference type="SUPFAM" id="SSF46785">
    <property type="entry name" value="Winged helix' DNA-binding domain"/>
    <property type="match status" value="1"/>
</dbReference>
<feature type="binding site" evidence="9">
    <location>
        <position position="220"/>
    </location>
    <ligand>
        <name>ATP</name>
        <dbReference type="ChEBI" id="CHEBI:30616"/>
    </ligand>
</feature>
<dbReference type="NCBIfam" id="TIGR00635">
    <property type="entry name" value="ruvB"/>
    <property type="match status" value="1"/>
</dbReference>
<feature type="binding site" evidence="9">
    <location>
        <position position="183"/>
    </location>
    <ligand>
        <name>ATP</name>
        <dbReference type="ChEBI" id="CHEBI:30616"/>
    </ligand>
</feature>
<dbReference type="OrthoDB" id="9804478at2"/>
<protein>
    <recommendedName>
        <fullName evidence="9">Holliday junction branch migration complex subunit RuvB</fullName>
        <ecNumber evidence="9">3.6.4.-</ecNumber>
    </recommendedName>
</protein>
<feature type="binding site" evidence="9">
    <location>
        <position position="68"/>
    </location>
    <ligand>
        <name>ATP</name>
        <dbReference type="ChEBI" id="CHEBI:30616"/>
    </ligand>
</feature>
<keyword evidence="11" id="KW-0347">Helicase</keyword>
<dbReference type="GO" id="GO:0048476">
    <property type="term" value="C:Holliday junction resolvase complex"/>
    <property type="evidence" value="ECO:0007669"/>
    <property type="project" value="UniProtKB-UniRule"/>
</dbReference>
<evidence type="ECO:0000256" key="8">
    <source>
        <dbReference type="ARBA" id="ARBA00023204"/>
    </source>
</evidence>
<dbReference type="Pfam" id="PF05491">
    <property type="entry name" value="WHD_RuvB"/>
    <property type="match status" value="1"/>
</dbReference>
<keyword evidence="2 9" id="KW-0547">Nucleotide-binding</keyword>
<feature type="binding site" evidence="9">
    <location>
        <position position="23"/>
    </location>
    <ligand>
        <name>ATP</name>
        <dbReference type="ChEBI" id="CHEBI:30616"/>
    </ligand>
</feature>
<accession>A0A168H3T6</accession>
<dbReference type="CDD" id="cd00009">
    <property type="entry name" value="AAA"/>
    <property type="match status" value="1"/>
</dbReference>
<dbReference type="PANTHER" id="PTHR42848:SF1">
    <property type="entry name" value="HOLLIDAY JUNCTION BRANCH MIGRATION COMPLEX SUBUNIT RUVB"/>
    <property type="match status" value="1"/>
</dbReference>
<feature type="binding site" evidence="9">
    <location>
        <position position="67"/>
    </location>
    <ligand>
        <name>ATP</name>
        <dbReference type="ChEBI" id="CHEBI:30616"/>
    </ligand>
</feature>
<feature type="region of interest" description="Large ATPase domain (RuvB-L)" evidence="9">
    <location>
        <begin position="3"/>
        <end position="183"/>
    </location>
</feature>
<comment type="catalytic activity">
    <reaction evidence="9">
        <text>ATP + H2O = ADP + phosphate + H(+)</text>
        <dbReference type="Rhea" id="RHEA:13065"/>
        <dbReference type="ChEBI" id="CHEBI:15377"/>
        <dbReference type="ChEBI" id="CHEBI:15378"/>
        <dbReference type="ChEBI" id="CHEBI:30616"/>
        <dbReference type="ChEBI" id="CHEBI:43474"/>
        <dbReference type="ChEBI" id="CHEBI:456216"/>
    </reaction>
</comment>
<dbReference type="SUPFAM" id="SSF52540">
    <property type="entry name" value="P-loop containing nucleoside triphosphate hydrolases"/>
    <property type="match status" value="1"/>
</dbReference>
<evidence type="ECO:0000313" key="11">
    <source>
        <dbReference type="EMBL" id="ANC33950.1"/>
    </source>
</evidence>
<dbReference type="HAMAP" id="MF_00016">
    <property type="entry name" value="DNA_HJ_migration_RuvB"/>
    <property type="match status" value="1"/>
</dbReference>
<dbReference type="InterPro" id="IPR036390">
    <property type="entry name" value="WH_DNA-bd_sf"/>
</dbReference>
<evidence type="ECO:0000256" key="7">
    <source>
        <dbReference type="ARBA" id="ARBA00023172"/>
    </source>
</evidence>
<comment type="subunit">
    <text evidence="9">Homohexamer. Forms an RuvA(8)-RuvB(12)-Holliday junction (HJ) complex. HJ DNA is sandwiched between 2 RuvA tetramers; dsDNA enters through RuvA and exits via RuvB. An RuvB hexamer assembles on each DNA strand where it exits the tetramer. Each RuvB hexamer is contacted by two RuvA subunits (via domain III) on 2 adjacent RuvB subunits; this complex drives branch migration. In the full resolvosome a probable DNA-RuvA(4)-RuvB(12)-RuvC(2) complex forms which resolves the HJ.</text>
</comment>
<feature type="binding site" evidence="9">
    <location>
        <position position="64"/>
    </location>
    <ligand>
        <name>ATP</name>
        <dbReference type="ChEBI" id="CHEBI:30616"/>
    </ligand>
</feature>
<comment type="caution">
    <text evidence="9">Lacks conserved residue(s) required for the propagation of feature annotation.</text>
</comment>
<dbReference type="Pfam" id="PF17864">
    <property type="entry name" value="AAA_lid_4"/>
    <property type="match status" value="1"/>
</dbReference>
<dbReference type="GO" id="GO:0000400">
    <property type="term" value="F:four-way junction DNA binding"/>
    <property type="evidence" value="ECO:0007669"/>
    <property type="project" value="UniProtKB-UniRule"/>
</dbReference>
<dbReference type="InterPro" id="IPR027417">
    <property type="entry name" value="P-loop_NTPase"/>
</dbReference>
<keyword evidence="6 9" id="KW-0238">DNA-binding</keyword>
<feature type="binding site" evidence="9">
    <location>
        <position position="69"/>
    </location>
    <ligand>
        <name>ATP</name>
        <dbReference type="ChEBI" id="CHEBI:30616"/>
    </ligand>
</feature>
<dbReference type="SMART" id="SM00382">
    <property type="entry name" value="AAA"/>
    <property type="match status" value="1"/>
</dbReference>
<feature type="domain" description="AAA+ ATPase" evidence="10">
    <location>
        <begin position="53"/>
        <end position="184"/>
    </location>
</feature>
<dbReference type="InterPro" id="IPR004605">
    <property type="entry name" value="DNA_helicase_Holl-junc_RuvB"/>
</dbReference>
<evidence type="ECO:0000259" key="10">
    <source>
        <dbReference type="SMART" id="SM00382"/>
    </source>
</evidence>
<feature type="binding site" evidence="9">
    <location>
        <position position="173"/>
    </location>
    <ligand>
        <name>ATP</name>
        <dbReference type="ChEBI" id="CHEBI:30616"/>
    </ligand>
</feature>
<evidence type="ECO:0000256" key="1">
    <source>
        <dbReference type="ARBA" id="ARBA00022490"/>
    </source>
</evidence>
<dbReference type="InterPro" id="IPR041445">
    <property type="entry name" value="AAA_lid_4"/>
</dbReference>
<keyword evidence="5 9" id="KW-0067">ATP-binding</keyword>
<dbReference type="GO" id="GO:0006310">
    <property type="term" value="P:DNA recombination"/>
    <property type="evidence" value="ECO:0007669"/>
    <property type="project" value="UniProtKB-UniRule"/>
</dbReference>
<dbReference type="AlphaFoldDB" id="A0A168H3T6"/>
<dbReference type="InterPro" id="IPR008823">
    <property type="entry name" value="RuvB_wg_C"/>
</dbReference>
<proteinExistence type="inferred from homology"/>
<dbReference type="GO" id="GO:0006281">
    <property type="term" value="P:DNA repair"/>
    <property type="evidence" value="ECO:0007669"/>
    <property type="project" value="UniProtKB-UniRule"/>
</dbReference>
<organism evidence="11 12">
    <name type="scientific">Anaplasma phagocytophilum str. Norway variant2</name>
    <dbReference type="NCBI Taxonomy" id="1392507"/>
    <lineage>
        <taxon>Bacteria</taxon>
        <taxon>Pseudomonadati</taxon>
        <taxon>Pseudomonadota</taxon>
        <taxon>Alphaproteobacteria</taxon>
        <taxon>Rickettsiales</taxon>
        <taxon>Anaplasmataceae</taxon>
        <taxon>Anaplasma</taxon>
        <taxon>phagocytophilum group</taxon>
    </lineage>
</organism>
<evidence type="ECO:0000256" key="3">
    <source>
        <dbReference type="ARBA" id="ARBA00022763"/>
    </source>
</evidence>
<evidence type="ECO:0000256" key="2">
    <source>
        <dbReference type="ARBA" id="ARBA00022741"/>
    </source>
</evidence>
<reference evidence="11 12" key="1">
    <citation type="journal article" date="2013" name="Pathogens">
        <title>An Emerging Tick-Borne Disease of Humans Is Caused by a Subset of Strains with Conserved Genome Structure.</title>
        <authorList>
            <person name="Barbet A.F."/>
            <person name="Al-Khedery B."/>
            <person name="Stuen S."/>
            <person name="Granquist E.G."/>
            <person name="Felsheim R.F."/>
            <person name="Munderloh U.G."/>
        </authorList>
    </citation>
    <scope>NUCLEOTIDE SEQUENCE [LARGE SCALE GENOMIC DNA]</scope>
    <source>
        <strain evidence="11 12">Norway variant2</strain>
    </source>
</reference>
<dbReference type="Gene3D" id="1.10.10.10">
    <property type="entry name" value="Winged helix-like DNA-binding domain superfamily/Winged helix DNA-binding domain"/>
    <property type="match status" value="1"/>
</dbReference>
<keyword evidence="1 9" id="KW-0963">Cytoplasm</keyword>
<evidence type="ECO:0000256" key="9">
    <source>
        <dbReference type="HAMAP-Rule" id="MF_00016"/>
    </source>
</evidence>
<evidence type="ECO:0000256" key="4">
    <source>
        <dbReference type="ARBA" id="ARBA00022801"/>
    </source>
</evidence>
<name>A0A168H3T6_ANAPH</name>
<dbReference type="PANTHER" id="PTHR42848">
    <property type="match status" value="1"/>
</dbReference>
<keyword evidence="8 9" id="KW-0234">DNA repair</keyword>
<dbReference type="EC" id="3.6.4.-" evidence="9"/>
<feature type="binding site" evidence="9">
    <location>
        <position position="310"/>
    </location>
    <ligand>
        <name>DNA</name>
        <dbReference type="ChEBI" id="CHEBI:16991"/>
    </ligand>
</feature>
<dbReference type="RefSeq" id="WP_044142428.1">
    <property type="nucleotide sequence ID" value="NZ_CP015376.1"/>
</dbReference>
<feature type="binding site" evidence="9">
    <location>
        <position position="68"/>
    </location>
    <ligand>
        <name>Mg(2+)</name>
        <dbReference type="ChEBI" id="CHEBI:18420"/>
    </ligand>
</feature>
<comment type="similarity">
    <text evidence="9">Belongs to the RuvB family.</text>
</comment>
<dbReference type="InterPro" id="IPR003593">
    <property type="entry name" value="AAA+_ATPase"/>
</dbReference>
<dbReference type="Pfam" id="PF05496">
    <property type="entry name" value="RuvB_N"/>
    <property type="match status" value="1"/>
</dbReference>
<gene>
    <name evidence="9" type="primary">ruvB</name>
    <name evidence="11" type="ORF">P029_00720</name>
</gene>
<comment type="function">
    <text evidence="9">The RuvA-RuvB-RuvC complex processes Holliday junction (HJ) DNA during genetic recombination and DNA repair, while the RuvA-RuvB complex plays an important role in the rescue of blocked DNA replication forks via replication fork reversal (RFR). RuvA specifically binds to HJ cruciform DNA, conferring on it an open structure. The RuvB hexamer acts as an ATP-dependent pump, pulling dsDNA into and through the RuvAB complex. RuvB forms 2 homohexamers on either side of HJ DNA bound by 1 or 2 RuvA tetramers; 4 subunits per hexamer contact DNA at a time. Coordinated motions by a converter formed by DNA-disengaged RuvB subunits stimulates ATP hydrolysis and nucleotide exchange. Immobilization of the converter enables RuvB to convert the ATP-contained energy into a lever motion, pulling 2 nucleotides of DNA out of the RuvA tetramer per ATP hydrolyzed, thus driving DNA branch migration. The RuvB motors rotate together with the DNA substrate, which together with the progressing nucleotide cycle form the mechanistic basis for DNA recombination by continuous HJ branch migration. Branch migration allows RuvC to scan DNA until it finds its consensus sequence, where it cleaves and resolves cruciform DNA.</text>
</comment>
<dbReference type="Gene3D" id="3.40.50.300">
    <property type="entry name" value="P-loop containing nucleotide triphosphate hydrolases"/>
    <property type="match status" value="1"/>
</dbReference>
<feature type="binding site" evidence="9">
    <location>
        <position position="22"/>
    </location>
    <ligand>
        <name>ATP</name>
        <dbReference type="ChEBI" id="CHEBI:30616"/>
    </ligand>
</feature>
<sequence length="331" mass="37203">MEVNELLHQHKAIPEDERNFALRPSLIEEFVGQSEIIENLKVFIKSAYERRATLDHVLLYGPPGLGKTTLAHIIAKELKVSLRSTSGPLLSKAGDLAAILTNLQPMDVLFIDEIHRLHRNIEEILYSAMEDCCLDIVVGEGCGARTLRIDLPAFTLVGATTRFGLISNPLRDRFGIPLHLEFYSVEELMLVIKRAAHVICTDIDDSGAYEIASRSRGTPRIALRLFRRVRDFMVVERQSIIDNHFADSALFNLGVDKSGLDKMDIKYLSFIYEAKNAVGIETIAAALSEDVGNIEETIEPYLLKIGFIQRTPRGRILTTKAIEHLMNCKYI</sequence>
<keyword evidence="7 9" id="KW-0233">DNA recombination</keyword>
<dbReference type="NCBIfam" id="NF000868">
    <property type="entry name" value="PRK00080.1"/>
    <property type="match status" value="1"/>
</dbReference>
<dbReference type="GO" id="GO:0005737">
    <property type="term" value="C:cytoplasm"/>
    <property type="evidence" value="ECO:0007669"/>
    <property type="project" value="UniProtKB-SubCell"/>
</dbReference>
<dbReference type="GO" id="GO:0005524">
    <property type="term" value="F:ATP binding"/>
    <property type="evidence" value="ECO:0007669"/>
    <property type="project" value="UniProtKB-UniRule"/>
</dbReference>
<dbReference type="InterPro" id="IPR036388">
    <property type="entry name" value="WH-like_DNA-bd_sf"/>
</dbReference>
<dbReference type="EMBL" id="CP015376">
    <property type="protein sequence ID" value="ANC33950.1"/>
    <property type="molecule type" value="Genomic_DNA"/>
</dbReference>
<evidence type="ECO:0000313" key="12">
    <source>
        <dbReference type="Proteomes" id="UP000053801"/>
    </source>
</evidence>
<feature type="region of interest" description="Head domain (RuvB-H)" evidence="9">
    <location>
        <begin position="257"/>
        <end position="331"/>
    </location>
</feature>
<dbReference type="GO" id="GO:0009378">
    <property type="term" value="F:four-way junction helicase activity"/>
    <property type="evidence" value="ECO:0007669"/>
    <property type="project" value="InterPro"/>
</dbReference>
<feature type="binding site" evidence="9">
    <location>
        <position position="315"/>
    </location>
    <ligand>
        <name>DNA</name>
        <dbReference type="ChEBI" id="CHEBI:16991"/>
    </ligand>
</feature>
<dbReference type="GO" id="GO:0016887">
    <property type="term" value="F:ATP hydrolysis activity"/>
    <property type="evidence" value="ECO:0007669"/>
    <property type="project" value="RHEA"/>
</dbReference>
<dbReference type="Gene3D" id="1.10.8.60">
    <property type="match status" value="1"/>
</dbReference>
<feature type="region of interest" description="Small ATPAse domain (RuvB-S)" evidence="9">
    <location>
        <begin position="184"/>
        <end position="254"/>
    </location>
</feature>
<keyword evidence="3 9" id="KW-0227">DNA damage</keyword>
<evidence type="ECO:0000256" key="6">
    <source>
        <dbReference type="ARBA" id="ARBA00023125"/>
    </source>
</evidence>